<dbReference type="GO" id="GO:0019171">
    <property type="term" value="F:(3R)-hydroxyacyl-[acyl-carrier-protein] dehydratase activity"/>
    <property type="evidence" value="ECO:0007669"/>
    <property type="project" value="TreeGrafter"/>
</dbReference>
<dbReference type="InterPro" id="IPR050965">
    <property type="entry name" value="UPF0336/Enoyl-CoA_hydratase"/>
</dbReference>
<dbReference type="EMBL" id="LR877168">
    <property type="protein sequence ID" value="CAD2222122.1"/>
    <property type="molecule type" value="Genomic_DNA"/>
</dbReference>
<dbReference type="InterPro" id="IPR002539">
    <property type="entry name" value="MaoC-like_dom"/>
</dbReference>
<feature type="domain" description="MaoC-like" evidence="1">
    <location>
        <begin position="52"/>
        <end position="130"/>
    </location>
</feature>
<evidence type="ECO:0000313" key="3">
    <source>
        <dbReference type="Proteomes" id="UP000515908"/>
    </source>
</evidence>
<dbReference type="VEuPathDB" id="TriTrypDB:ADEAN_000966100"/>
<dbReference type="Gene3D" id="3.10.129.10">
    <property type="entry name" value="Hotdog Thioesterase"/>
    <property type="match status" value="1"/>
</dbReference>
<dbReference type="GO" id="GO:0005739">
    <property type="term" value="C:mitochondrion"/>
    <property type="evidence" value="ECO:0007669"/>
    <property type="project" value="TreeGrafter"/>
</dbReference>
<evidence type="ECO:0000259" key="1">
    <source>
        <dbReference type="Pfam" id="PF01575"/>
    </source>
</evidence>
<reference evidence="2 3" key="1">
    <citation type="submission" date="2020-08" db="EMBL/GenBank/DDBJ databases">
        <authorList>
            <person name="Newling K."/>
            <person name="Davey J."/>
            <person name="Forrester S."/>
        </authorList>
    </citation>
    <scope>NUCLEOTIDE SEQUENCE [LARGE SCALE GENOMIC DNA]</scope>
    <source>
        <strain evidence="3">Crithidia deanei Carvalho (ATCC PRA-265)</strain>
    </source>
</reference>
<dbReference type="SUPFAM" id="SSF54637">
    <property type="entry name" value="Thioesterase/thiol ester dehydrase-isomerase"/>
    <property type="match status" value="1"/>
</dbReference>
<keyword evidence="3" id="KW-1185">Reference proteome</keyword>
<evidence type="ECO:0000313" key="2">
    <source>
        <dbReference type="EMBL" id="CAD2222122.1"/>
    </source>
</evidence>
<organism evidence="2 3">
    <name type="scientific">Angomonas deanei</name>
    <dbReference type="NCBI Taxonomy" id="59799"/>
    <lineage>
        <taxon>Eukaryota</taxon>
        <taxon>Discoba</taxon>
        <taxon>Euglenozoa</taxon>
        <taxon>Kinetoplastea</taxon>
        <taxon>Metakinetoplastina</taxon>
        <taxon>Trypanosomatida</taxon>
        <taxon>Trypanosomatidae</taxon>
        <taxon>Strigomonadinae</taxon>
        <taxon>Angomonas</taxon>
    </lineage>
</organism>
<dbReference type="AlphaFoldDB" id="A0A7G2CV03"/>
<dbReference type="GO" id="GO:0006633">
    <property type="term" value="P:fatty acid biosynthetic process"/>
    <property type="evidence" value="ECO:0007669"/>
    <property type="project" value="TreeGrafter"/>
</dbReference>
<dbReference type="PANTHER" id="PTHR43437">
    <property type="entry name" value="HYDROXYACYL-THIOESTER DEHYDRATASE TYPE 2, MITOCHONDRIAL-RELATED"/>
    <property type="match status" value="1"/>
</dbReference>
<dbReference type="PANTHER" id="PTHR43437:SF3">
    <property type="entry name" value="HYDROXYACYL-THIOESTER DEHYDRATASE TYPE 2, MITOCHONDRIAL"/>
    <property type="match status" value="1"/>
</dbReference>
<dbReference type="InterPro" id="IPR029069">
    <property type="entry name" value="HotDog_dom_sf"/>
</dbReference>
<dbReference type="Proteomes" id="UP000515908">
    <property type="component" value="Chromosome 24"/>
</dbReference>
<name>A0A7G2CV03_9TRYP</name>
<protein>
    <submittedName>
        <fullName evidence="2">N-terminal half of MaoC dehydratase/MaoC like domain containing protein, putative</fullName>
    </submittedName>
</protein>
<accession>A0A7G2CV03</accession>
<dbReference type="OrthoDB" id="3592703at2759"/>
<sequence length="144" mass="15778">MCVFEVDLMFKGYERSLIFSLFSPNEMKSLQGKSKNSPREQMSQKVIRVGMTATKRFKITQDAVKHFGDLIGDHNPIHSDVNAAKAAGFPSTICYGAFAGSLFSGLMATDLPGPNTVYVSQTLSYKAPIFGRRRDKSECGADGI</sequence>
<proteinExistence type="predicted"/>
<gene>
    <name evidence="2" type="ORF">ADEAN_000966100</name>
</gene>
<dbReference type="Pfam" id="PF01575">
    <property type="entry name" value="MaoC_dehydratas"/>
    <property type="match status" value="1"/>
</dbReference>